<comment type="caution">
    <text evidence="2">The sequence shown here is derived from an EMBL/GenBank/DDBJ whole genome shotgun (WGS) entry which is preliminary data.</text>
</comment>
<dbReference type="GeneID" id="301549338"/>
<evidence type="ECO:0000256" key="1">
    <source>
        <dbReference type="SAM" id="Phobius"/>
    </source>
</evidence>
<feature type="transmembrane region" description="Helical" evidence="1">
    <location>
        <begin position="182"/>
        <end position="205"/>
    </location>
</feature>
<feature type="transmembrane region" description="Helical" evidence="1">
    <location>
        <begin position="244"/>
        <end position="262"/>
    </location>
</feature>
<sequence>MTATLLERRYRTVLRLLPSYYRAEREEEMVEAYLHGVDERDLDELRPAWGEVASVAALAVRTRMGSAGAPARYATLGAVVRLFALLSMLLQAASGLTGQAFFLAWVQGAPARDREMALSSFTGHGAPAGLYEIVCRLLPLAWTVAYLALLRDRRRTAFAFAALAALPGLASVAQHLGGGQDALVFSFSLTTAALSWLTVLALCCGFHRDAPPARLPLASPGLVLLGTCVLMGAAMVVWPGNADQVWAGGAPFIVGAAGWLFARFRFPERAADPALPLALAALGLSTLVERTLSLSFLAEADAPGAVVTAAGVQAAVLAALAVALAATGARGLTARRATG</sequence>
<organism evidence="2 3">
    <name type="scientific">Streptomyces kronopolitis</name>
    <dbReference type="NCBI Taxonomy" id="1612435"/>
    <lineage>
        <taxon>Bacteria</taxon>
        <taxon>Bacillati</taxon>
        <taxon>Actinomycetota</taxon>
        <taxon>Actinomycetes</taxon>
        <taxon>Kitasatosporales</taxon>
        <taxon>Streptomycetaceae</taxon>
        <taxon>Streptomyces</taxon>
    </lineage>
</organism>
<dbReference type="RefSeq" id="WP_189099254.1">
    <property type="nucleotide sequence ID" value="NZ_BMND01000014.1"/>
</dbReference>
<gene>
    <name evidence="2" type="ORF">GCM10012285_35980</name>
</gene>
<feature type="transmembrane region" description="Helical" evidence="1">
    <location>
        <begin position="274"/>
        <end position="298"/>
    </location>
</feature>
<feature type="transmembrane region" description="Helical" evidence="1">
    <location>
        <begin position="82"/>
        <end position="108"/>
    </location>
</feature>
<feature type="transmembrane region" description="Helical" evidence="1">
    <location>
        <begin position="157"/>
        <end position="176"/>
    </location>
</feature>
<feature type="transmembrane region" description="Helical" evidence="1">
    <location>
        <begin position="128"/>
        <end position="150"/>
    </location>
</feature>
<protein>
    <submittedName>
        <fullName evidence="2">Uncharacterized protein</fullName>
    </submittedName>
</protein>
<keyword evidence="1" id="KW-0472">Membrane</keyword>
<keyword evidence="3" id="KW-1185">Reference proteome</keyword>
<dbReference type="Proteomes" id="UP000600080">
    <property type="component" value="Unassembled WGS sequence"/>
</dbReference>
<keyword evidence="1" id="KW-0812">Transmembrane</keyword>
<evidence type="ECO:0000313" key="3">
    <source>
        <dbReference type="Proteomes" id="UP000600080"/>
    </source>
</evidence>
<proteinExistence type="predicted"/>
<accession>A0ABQ2JL65</accession>
<feature type="transmembrane region" description="Helical" evidence="1">
    <location>
        <begin position="217"/>
        <end position="238"/>
    </location>
</feature>
<reference evidence="3" key="1">
    <citation type="journal article" date="2019" name="Int. J. Syst. Evol. Microbiol.">
        <title>The Global Catalogue of Microorganisms (GCM) 10K type strain sequencing project: providing services to taxonomists for standard genome sequencing and annotation.</title>
        <authorList>
            <consortium name="The Broad Institute Genomics Platform"/>
            <consortium name="The Broad Institute Genome Sequencing Center for Infectious Disease"/>
            <person name="Wu L."/>
            <person name="Ma J."/>
        </authorList>
    </citation>
    <scope>NUCLEOTIDE SEQUENCE [LARGE SCALE GENOMIC DNA]</scope>
    <source>
        <strain evidence="3">CGMCC 4.7323</strain>
    </source>
</reference>
<feature type="transmembrane region" description="Helical" evidence="1">
    <location>
        <begin position="304"/>
        <end position="326"/>
    </location>
</feature>
<evidence type="ECO:0000313" key="2">
    <source>
        <dbReference type="EMBL" id="GGN48669.1"/>
    </source>
</evidence>
<name>A0ABQ2JL65_9ACTN</name>
<dbReference type="EMBL" id="BMND01000014">
    <property type="protein sequence ID" value="GGN48669.1"/>
    <property type="molecule type" value="Genomic_DNA"/>
</dbReference>
<keyword evidence="1" id="KW-1133">Transmembrane helix</keyword>